<dbReference type="Proteomes" id="UP000288805">
    <property type="component" value="Unassembled WGS sequence"/>
</dbReference>
<dbReference type="EMBL" id="QGNW01000041">
    <property type="protein sequence ID" value="RVX08556.1"/>
    <property type="molecule type" value="Genomic_DNA"/>
</dbReference>
<proteinExistence type="predicted"/>
<evidence type="ECO:0000313" key="2">
    <source>
        <dbReference type="EMBL" id="RVX08556.1"/>
    </source>
</evidence>
<sequence>MQRSLAKNLCHHLVRHQRRVPTPQNPCDVFINHRGIDTKKNVAGLIYDDLIRMKLRPFLDNKSMKPGDKLFDKIDSAIMNCKLGIAVFSPRYCESYFCLHELSLIMESKKRVIPIFVDVKPSELRVTNGVCPPREVERFSWALQEAKYTVGLTFDTVHGYAMIVFPGLVGICKECFRCSDKELVGTRKRMASAEWKDKPNALRLWRSTMAELT</sequence>
<dbReference type="AlphaFoldDB" id="A0A438JHX2"/>
<protein>
    <submittedName>
        <fullName evidence="2">Toll/interleukin-1 receptor-like protein</fullName>
    </submittedName>
</protein>
<dbReference type="PANTHER" id="PTHR31008:SF16">
    <property type="entry name" value="TOLL-INTERLEUKIN-RESISTANCE (TIR) DOMAIN FAMILY PROTEIN"/>
    <property type="match status" value="1"/>
</dbReference>
<accession>A0A438JHX2</accession>
<dbReference type="SUPFAM" id="SSF52200">
    <property type="entry name" value="Toll/Interleukin receptor TIR domain"/>
    <property type="match status" value="1"/>
</dbReference>
<comment type="caution">
    <text evidence="2">The sequence shown here is derived from an EMBL/GenBank/DDBJ whole genome shotgun (WGS) entry which is preliminary data.</text>
</comment>
<evidence type="ECO:0000313" key="3">
    <source>
        <dbReference type="Proteomes" id="UP000288805"/>
    </source>
</evidence>
<gene>
    <name evidence="2" type="primary">TIR_2</name>
    <name evidence="2" type="ORF">CK203_014187</name>
</gene>
<dbReference type="OrthoDB" id="6078042at2759"/>
<dbReference type="InterPro" id="IPR000157">
    <property type="entry name" value="TIR_dom"/>
</dbReference>
<reference evidence="2 3" key="1">
    <citation type="journal article" date="2018" name="PLoS Genet.">
        <title>Population sequencing reveals clonal diversity and ancestral inbreeding in the grapevine cultivar Chardonnay.</title>
        <authorList>
            <person name="Roach M.J."/>
            <person name="Johnson D.L."/>
            <person name="Bohlmann J."/>
            <person name="van Vuuren H.J."/>
            <person name="Jones S.J."/>
            <person name="Pretorius I.S."/>
            <person name="Schmidt S.A."/>
            <person name="Borneman A.R."/>
        </authorList>
    </citation>
    <scope>NUCLEOTIDE SEQUENCE [LARGE SCALE GENOMIC DNA]</scope>
    <source>
        <strain evidence="3">cv. Chardonnay</strain>
        <tissue evidence="2">Leaf</tissue>
    </source>
</reference>
<evidence type="ECO:0000259" key="1">
    <source>
        <dbReference type="PROSITE" id="PS50104"/>
    </source>
</evidence>
<dbReference type="InterPro" id="IPR035897">
    <property type="entry name" value="Toll_tir_struct_dom_sf"/>
</dbReference>
<dbReference type="Pfam" id="PF01582">
    <property type="entry name" value="TIR"/>
    <property type="match status" value="1"/>
</dbReference>
<name>A0A438JHX2_VITVI</name>
<keyword evidence="2" id="KW-0675">Receptor</keyword>
<dbReference type="GO" id="GO:0007165">
    <property type="term" value="P:signal transduction"/>
    <property type="evidence" value="ECO:0007669"/>
    <property type="project" value="InterPro"/>
</dbReference>
<dbReference type="Gene3D" id="3.40.50.10140">
    <property type="entry name" value="Toll/interleukin-1 receptor homology (TIR) domain"/>
    <property type="match status" value="1"/>
</dbReference>
<dbReference type="SMART" id="SM00255">
    <property type="entry name" value="TIR"/>
    <property type="match status" value="1"/>
</dbReference>
<feature type="domain" description="TIR" evidence="1">
    <location>
        <begin position="25"/>
        <end position="147"/>
    </location>
</feature>
<organism evidence="2 3">
    <name type="scientific">Vitis vinifera</name>
    <name type="common">Grape</name>
    <dbReference type="NCBI Taxonomy" id="29760"/>
    <lineage>
        <taxon>Eukaryota</taxon>
        <taxon>Viridiplantae</taxon>
        <taxon>Streptophyta</taxon>
        <taxon>Embryophyta</taxon>
        <taxon>Tracheophyta</taxon>
        <taxon>Spermatophyta</taxon>
        <taxon>Magnoliopsida</taxon>
        <taxon>eudicotyledons</taxon>
        <taxon>Gunneridae</taxon>
        <taxon>Pentapetalae</taxon>
        <taxon>rosids</taxon>
        <taxon>Vitales</taxon>
        <taxon>Vitaceae</taxon>
        <taxon>Viteae</taxon>
        <taxon>Vitis</taxon>
    </lineage>
</organism>
<dbReference type="PROSITE" id="PS50104">
    <property type="entry name" value="TIR"/>
    <property type="match status" value="1"/>
</dbReference>
<dbReference type="PANTHER" id="PTHR31008">
    <property type="entry name" value="COP1-INTERACTING PROTEIN-RELATED"/>
    <property type="match status" value="1"/>
</dbReference>